<sequence>MDSANVLCQMAGYDFNCPIDVTMIFEDSDDDSNDNTQSPQKTPKEESVEDGNPNKDVSKQRSESECLKENENAKCKTESKSLEQLIINKKGKDILNFNENSIQKEKPVEDTSNGAKADEKSNGKNGIYQKKDSPNDRFNIPNKNPQAFNACVDQDDNREPVLNEVQMNDQQPVTTFVEDLLKKISEHLLLIMRIFYHYGAKRASNVGNSESREKIFRFIRNHYFELSFNTVETIILPQEHNVTFMNHFLDKTVEIANEKPHNWVCHRGHVRPFFMDLIRWTKQKKDYIKKSEQRPKSNENVILKQHLATPPQAFNFQQTQGTNLQNCNAPPTIQNNLCIFSSGVPGGEISINVNPNILRNATETRNVGEQNGNNNYKSYSPNPDVTQGSTTSPPLYENQYSHVQNNYTTYNRPPPPPYPPKSKSFTQMSQSTQKLKNMRFHHHHYKEQISPTTNRSSQQAARHQNYQSMAQPTQHYQTHYINGSQSSPTENSLNSRLHNNINASTLETQMYSGPVITNVISYAPKSRTPSDRCTMCGKTTSAPYNPPNRPVYCSYLCQELDSQIYNAHMQPTWACTT</sequence>
<protein>
    <submittedName>
        <fullName evidence="2">Uncharacterized protein</fullName>
    </submittedName>
</protein>
<evidence type="ECO:0000313" key="2">
    <source>
        <dbReference type="EMBL" id="PCG68058.1"/>
    </source>
</evidence>
<evidence type="ECO:0000256" key="1">
    <source>
        <dbReference type="SAM" id="MobiDB-lite"/>
    </source>
</evidence>
<dbReference type="EMBL" id="NWSH01002530">
    <property type="protein sequence ID" value="PCG68058.1"/>
    <property type="molecule type" value="Genomic_DNA"/>
</dbReference>
<name>A0A2A4J8Q1_HELVI</name>
<feature type="compositionally biased region" description="Basic and acidic residues" evidence="1">
    <location>
        <begin position="42"/>
        <end position="78"/>
    </location>
</feature>
<dbReference type="AlphaFoldDB" id="A0A2A4J8Q1"/>
<comment type="caution">
    <text evidence="2">The sequence shown here is derived from an EMBL/GenBank/DDBJ whole genome shotgun (WGS) entry which is preliminary data.</text>
</comment>
<reference evidence="2" key="1">
    <citation type="submission" date="2017-09" db="EMBL/GenBank/DDBJ databases">
        <title>Contemporary evolution of a Lepidopteran species, Heliothis virescens, in response to modern agricultural practices.</title>
        <authorList>
            <person name="Fritz M.L."/>
            <person name="Deyonke A.M."/>
            <person name="Papanicolaou A."/>
            <person name="Micinski S."/>
            <person name="Westbrook J."/>
            <person name="Gould F."/>
        </authorList>
    </citation>
    <scope>NUCLEOTIDE SEQUENCE [LARGE SCALE GENOMIC DNA]</scope>
    <source>
        <strain evidence="2">HvINT-</strain>
        <tissue evidence="2">Whole body</tissue>
    </source>
</reference>
<feature type="region of interest" description="Disordered" evidence="1">
    <location>
        <begin position="25"/>
        <end position="78"/>
    </location>
</feature>
<feature type="region of interest" description="Disordered" evidence="1">
    <location>
        <begin position="366"/>
        <end position="397"/>
    </location>
</feature>
<gene>
    <name evidence="2" type="ORF">B5V51_5640</name>
</gene>
<proteinExistence type="predicted"/>
<organism evidence="2">
    <name type="scientific">Heliothis virescens</name>
    <name type="common">Tobacco budworm moth</name>
    <dbReference type="NCBI Taxonomy" id="7102"/>
    <lineage>
        <taxon>Eukaryota</taxon>
        <taxon>Metazoa</taxon>
        <taxon>Ecdysozoa</taxon>
        <taxon>Arthropoda</taxon>
        <taxon>Hexapoda</taxon>
        <taxon>Insecta</taxon>
        <taxon>Pterygota</taxon>
        <taxon>Neoptera</taxon>
        <taxon>Endopterygota</taxon>
        <taxon>Lepidoptera</taxon>
        <taxon>Glossata</taxon>
        <taxon>Ditrysia</taxon>
        <taxon>Noctuoidea</taxon>
        <taxon>Noctuidae</taxon>
        <taxon>Heliothinae</taxon>
        <taxon>Heliothis</taxon>
    </lineage>
</organism>
<feature type="region of interest" description="Disordered" evidence="1">
    <location>
        <begin position="98"/>
        <end position="144"/>
    </location>
</feature>
<accession>A0A2A4J8Q1</accession>